<feature type="region of interest" description="Disordered" evidence="7">
    <location>
        <begin position="747"/>
        <end position="796"/>
    </location>
</feature>
<feature type="region of interest" description="Disordered" evidence="7">
    <location>
        <begin position="846"/>
        <end position="927"/>
    </location>
</feature>
<comment type="similarity">
    <text evidence="2">Belongs to the transient receptor potential (TRP) ion channel family.</text>
</comment>
<protein>
    <recommendedName>
        <fullName evidence="10">ML-like domain-containing protein</fullName>
    </recommendedName>
</protein>
<feature type="transmembrane region" description="Helical" evidence="8">
    <location>
        <begin position="635"/>
        <end position="663"/>
    </location>
</feature>
<feature type="transmembrane region" description="Helical" evidence="8">
    <location>
        <begin position="546"/>
        <end position="567"/>
    </location>
</feature>
<gene>
    <name evidence="11" type="ORF">C8A05DRAFT_31215</name>
</gene>
<feature type="transmembrane region" description="Helical" evidence="8">
    <location>
        <begin position="434"/>
        <end position="454"/>
    </location>
</feature>
<evidence type="ECO:0000256" key="3">
    <source>
        <dbReference type="ARBA" id="ARBA00022692"/>
    </source>
</evidence>
<feature type="region of interest" description="Disordered" evidence="7">
    <location>
        <begin position="696"/>
        <end position="727"/>
    </location>
</feature>
<dbReference type="Pfam" id="PF06011">
    <property type="entry name" value="TRP"/>
    <property type="match status" value="1"/>
</dbReference>
<feature type="compositionally biased region" description="Low complexity" evidence="7">
    <location>
        <begin position="877"/>
        <end position="891"/>
    </location>
</feature>
<evidence type="ECO:0000256" key="5">
    <source>
        <dbReference type="ARBA" id="ARBA00022989"/>
    </source>
</evidence>
<feature type="transmembrane region" description="Helical" evidence="8">
    <location>
        <begin position="328"/>
        <end position="349"/>
    </location>
</feature>
<feature type="transmembrane region" description="Helical" evidence="8">
    <location>
        <begin position="604"/>
        <end position="623"/>
    </location>
</feature>
<dbReference type="GO" id="GO:0016020">
    <property type="term" value="C:membrane"/>
    <property type="evidence" value="ECO:0007669"/>
    <property type="project" value="UniProtKB-SubCell"/>
</dbReference>
<evidence type="ECO:0000256" key="4">
    <source>
        <dbReference type="ARBA" id="ARBA00022729"/>
    </source>
</evidence>
<proteinExistence type="inferred from homology"/>
<keyword evidence="4 9" id="KW-0732">Signal</keyword>
<dbReference type="GO" id="GO:0009272">
    <property type="term" value="P:fungal-type cell wall biogenesis"/>
    <property type="evidence" value="ECO:0007669"/>
    <property type="project" value="TreeGrafter"/>
</dbReference>
<keyword evidence="5 8" id="KW-1133">Transmembrane helix</keyword>
<dbReference type="AlphaFoldDB" id="A0AAN6MRB0"/>
<evidence type="ECO:0000313" key="11">
    <source>
        <dbReference type="EMBL" id="KAK3905006.1"/>
    </source>
</evidence>
<reference evidence="11" key="2">
    <citation type="submission" date="2023-05" db="EMBL/GenBank/DDBJ databases">
        <authorList>
            <consortium name="Lawrence Berkeley National Laboratory"/>
            <person name="Steindorff A."/>
            <person name="Hensen N."/>
            <person name="Bonometti L."/>
            <person name="Westerberg I."/>
            <person name="Brannstrom I.O."/>
            <person name="Guillou S."/>
            <person name="Cros-Aarteil S."/>
            <person name="Calhoun S."/>
            <person name="Haridas S."/>
            <person name="Kuo A."/>
            <person name="Mondo S."/>
            <person name="Pangilinan J."/>
            <person name="Riley R."/>
            <person name="Labutti K."/>
            <person name="Andreopoulos B."/>
            <person name="Lipzen A."/>
            <person name="Chen C."/>
            <person name="Yanf M."/>
            <person name="Daum C."/>
            <person name="Ng V."/>
            <person name="Clum A."/>
            <person name="Ohm R."/>
            <person name="Martin F."/>
            <person name="Silar P."/>
            <person name="Natvig D."/>
            <person name="Lalanne C."/>
            <person name="Gautier V."/>
            <person name="Ament-Velasquez S.L."/>
            <person name="Kruys A."/>
            <person name="Hutchinson M.I."/>
            <person name="Powell A.J."/>
            <person name="Barry K."/>
            <person name="Miller A.N."/>
            <person name="Grigoriev I.V."/>
            <person name="Debuchy R."/>
            <person name="Gladieux P."/>
            <person name="Thoren M.H."/>
            <person name="Johannesson H."/>
        </authorList>
    </citation>
    <scope>NUCLEOTIDE SEQUENCE</scope>
    <source>
        <strain evidence="11">CBS 103.79</strain>
    </source>
</reference>
<evidence type="ECO:0000259" key="10">
    <source>
        <dbReference type="SMART" id="SM01320"/>
    </source>
</evidence>
<dbReference type="PANTHER" id="PTHR31145:SF7">
    <property type="entry name" value="TRP-LIKE ION CHANNEL"/>
    <property type="match status" value="1"/>
</dbReference>
<comment type="caution">
    <text evidence="11">The sequence shown here is derived from an EMBL/GenBank/DDBJ whole genome shotgun (WGS) entry which is preliminary data.</text>
</comment>
<accession>A0AAN6MRB0</accession>
<evidence type="ECO:0000313" key="12">
    <source>
        <dbReference type="Proteomes" id="UP001303889"/>
    </source>
</evidence>
<feature type="compositionally biased region" description="Polar residues" evidence="7">
    <location>
        <begin position="773"/>
        <end position="782"/>
    </location>
</feature>
<sequence>MAPWNRRFHPTTIWLLLFLLFATTSQALEVDLSPPPLYTGDFGDCYAGHSQLAVSRFDLAYDAGNRTFVLHLDGASKAKFESVELRIFINAYGTPRLDMTVDPCGHNITSLCTVKPDVPVSAHAEIPVKNARAIDNLLSGFPYDLPDFEGTAILRIYAKTPNRVEIGCVQAALTNGQSLSHPEIIAPVLGAFTLAALAASFLTAIYGVNTSYMRMHHAHSLSAVLVFQTFQTIFFSGLFSVDWPPLLAAWWSNFAWSAGFIYIAGLVRAINHFTGVTGVVSQIAVTTAKVARRATAEQGLDKDTEVIVYNSTFLAEYYWSGKPVDAGIPLPGTGSGFAATLAAVNIPFADAFLVSLIWLLVAVGLIALAITAFKFLLEGLASAGKIHPERLACFRARWTGYLGHAMLRTLVAAFFMIVTLAMLQFTILDPIGPVAVAIAVFVVAVIGIVFLAAVGCRARTRDGRFHFEVDRLVFYPTKVGKKIPGVGAAWEASLREYAVDVRPLFTVPMYRIRHLNADPDRPSVHLDEPFVKRFGWLTARYRRTRWWFLTYHVTYLLCRAAFLGGGWQSPHTQVYGVLVFDIINFLVAVVLAPYESDRNNAMGVWILGICNIFTSGAATAYLPGSNYDRADAARLAIGIVVIQSLTVLALAILIILSCIATWISLMRNRQELDPDWMEPVRSRYSMAMELKAQDVPFGDETDSAPPTPQFSVGAIQRRPKIEDEDEDATMYQHDLDHGPFHRILISAAHPNNDDDDDDSSSHLAVHPHAPHSNCESRASSTFAHPRLSTGSLPRAARPYRASWSSREFGDSSAAAAAVALSRPSSVVTKRLSGITCVVTDCCDAPPSSTSSSTALVRPLRPQSESTWSLGGGGGNSGTPSASRASSPAPARLSRETVRLSREVVAGEYHGDGRRPPTALPEAPEPLE</sequence>
<evidence type="ECO:0000256" key="6">
    <source>
        <dbReference type="ARBA" id="ARBA00023136"/>
    </source>
</evidence>
<feature type="transmembrane region" description="Helical" evidence="8">
    <location>
        <begin position="405"/>
        <end position="428"/>
    </location>
</feature>
<dbReference type="GO" id="GO:0055085">
    <property type="term" value="P:transmembrane transport"/>
    <property type="evidence" value="ECO:0007669"/>
    <property type="project" value="TreeGrafter"/>
</dbReference>
<feature type="transmembrane region" description="Helical" evidence="8">
    <location>
        <begin position="355"/>
        <end position="377"/>
    </location>
</feature>
<dbReference type="SMART" id="SM01320">
    <property type="entry name" value="TRP_N"/>
    <property type="match status" value="1"/>
</dbReference>
<keyword evidence="6 8" id="KW-0472">Membrane</keyword>
<dbReference type="InterPro" id="IPR010308">
    <property type="entry name" value="TRP_C"/>
</dbReference>
<keyword evidence="3 8" id="KW-0812">Transmembrane</keyword>
<evidence type="ECO:0000256" key="2">
    <source>
        <dbReference type="ARBA" id="ARBA00010642"/>
    </source>
</evidence>
<organism evidence="11 12">
    <name type="scientific">Staphylotrichum tortipilum</name>
    <dbReference type="NCBI Taxonomy" id="2831512"/>
    <lineage>
        <taxon>Eukaryota</taxon>
        <taxon>Fungi</taxon>
        <taxon>Dikarya</taxon>
        <taxon>Ascomycota</taxon>
        <taxon>Pezizomycotina</taxon>
        <taxon>Sordariomycetes</taxon>
        <taxon>Sordariomycetidae</taxon>
        <taxon>Sordariales</taxon>
        <taxon>Chaetomiaceae</taxon>
        <taxon>Staphylotrichum</taxon>
    </lineage>
</organism>
<feature type="chain" id="PRO_5042901841" description="ML-like domain-containing protein" evidence="9">
    <location>
        <begin position="28"/>
        <end position="927"/>
    </location>
</feature>
<dbReference type="PANTHER" id="PTHR31145">
    <property type="entry name" value="INTEGRAL MEMBRANE PROTEIN (AFU_ORTHOLOGUE AFUA_7G01610)"/>
    <property type="match status" value="1"/>
</dbReference>
<dbReference type="EMBL" id="MU855375">
    <property type="protein sequence ID" value="KAK3905006.1"/>
    <property type="molecule type" value="Genomic_DNA"/>
</dbReference>
<reference evidence="11" key="1">
    <citation type="journal article" date="2023" name="Mol. Phylogenet. Evol.">
        <title>Genome-scale phylogeny and comparative genomics of the fungal order Sordariales.</title>
        <authorList>
            <person name="Hensen N."/>
            <person name="Bonometti L."/>
            <person name="Westerberg I."/>
            <person name="Brannstrom I.O."/>
            <person name="Guillou S."/>
            <person name="Cros-Aarteil S."/>
            <person name="Calhoun S."/>
            <person name="Haridas S."/>
            <person name="Kuo A."/>
            <person name="Mondo S."/>
            <person name="Pangilinan J."/>
            <person name="Riley R."/>
            <person name="LaButti K."/>
            <person name="Andreopoulos B."/>
            <person name="Lipzen A."/>
            <person name="Chen C."/>
            <person name="Yan M."/>
            <person name="Daum C."/>
            <person name="Ng V."/>
            <person name="Clum A."/>
            <person name="Steindorff A."/>
            <person name="Ohm R.A."/>
            <person name="Martin F."/>
            <person name="Silar P."/>
            <person name="Natvig D.O."/>
            <person name="Lalanne C."/>
            <person name="Gautier V."/>
            <person name="Ament-Velasquez S.L."/>
            <person name="Kruys A."/>
            <person name="Hutchinson M.I."/>
            <person name="Powell A.J."/>
            <person name="Barry K."/>
            <person name="Miller A.N."/>
            <person name="Grigoriev I.V."/>
            <person name="Debuchy R."/>
            <person name="Gladieux P."/>
            <person name="Hiltunen Thoren M."/>
            <person name="Johannesson H."/>
        </authorList>
    </citation>
    <scope>NUCLEOTIDE SEQUENCE</scope>
    <source>
        <strain evidence="11">CBS 103.79</strain>
    </source>
</reference>
<feature type="transmembrane region" description="Helical" evidence="8">
    <location>
        <begin position="220"/>
        <end position="241"/>
    </location>
</feature>
<dbReference type="Pfam" id="PF14558">
    <property type="entry name" value="TRP_N"/>
    <property type="match status" value="1"/>
</dbReference>
<feature type="domain" description="ML-like" evidence="10">
    <location>
        <begin position="35"/>
        <end position="180"/>
    </location>
</feature>
<feature type="signal peptide" evidence="9">
    <location>
        <begin position="1"/>
        <end position="27"/>
    </location>
</feature>
<keyword evidence="12" id="KW-1185">Reference proteome</keyword>
<evidence type="ECO:0000256" key="1">
    <source>
        <dbReference type="ARBA" id="ARBA00004141"/>
    </source>
</evidence>
<comment type="subcellular location">
    <subcellularLocation>
        <location evidence="1">Membrane</location>
        <topology evidence="1">Multi-pass membrane protein</topology>
    </subcellularLocation>
</comment>
<name>A0AAN6MRB0_9PEZI</name>
<evidence type="ECO:0000256" key="8">
    <source>
        <dbReference type="SAM" id="Phobius"/>
    </source>
</evidence>
<evidence type="ECO:0000256" key="9">
    <source>
        <dbReference type="SAM" id="SignalP"/>
    </source>
</evidence>
<dbReference type="Proteomes" id="UP001303889">
    <property type="component" value="Unassembled WGS sequence"/>
</dbReference>
<feature type="transmembrane region" description="Helical" evidence="8">
    <location>
        <begin position="247"/>
        <end position="267"/>
    </location>
</feature>
<dbReference type="InterPro" id="IPR040241">
    <property type="entry name" value="TRP_Flc/Pkd2-like"/>
</dbReference>
<dbReference type="InterPro" id="IPR032800">
    <property type="entry name" value="TRP_N"/>
</dbReference>
<feature type="transmembrane region" description="Helical" evidence="8">
    <location>
        <begin position="184"/>
        <end position="208"/>
    </location>
</feature>
<feature type="transmembrane region" description="Helical" evidence="8">
    <location>
        <begin position="573"/>
        <end position="592"/>
    </location>
</feature>
<evidence type="ECO:0000256" key="7">
    <source>
        <dbReference type="SAM" id="MobiDB-lite"/>
    </source>
</evidence>
<feature type="compositionally biased region" description="Basic and acidic residues" evidence="7">
    <location>
        <begin position="892"/>
        <end position="901"/>
    </location>
</feature>